<proteinExistence type="predicted"/>
<evidence type="ECO:0000259" key="5">
    <source>
        <dbReference type="Pfam" id="PF13470"/>
    </source>
</evidence>
<name>A0ABP8XDI9_9MICO</name>
<dbReference type="Pfam" id="PF13470">
    <property type="entry name" value="PIN_3"/>
    <property type="match status" value="1"/>
</dbReference>
<dbReference type="InterPro" id="IPR029060">
    <property type="entry name" value="PIN-like_dom_sf"/>
</dbReference>
<feature type="domain" description="VapC50 C-terminal" evidence="6">
    <location>
        <begin position="138"/>
        <end position="188"/>
    </location>
</feature>
<protein>
    <recommendedName>
        <fullName evidence="9">PIN domain-containing protein</fullName>
    </recommendedName>
</protein>
<dbReference type="InterPro" id="IPR058652">
    <property type="entry name" value="VapC50_C"/>
</dbReference>
<reference evidence="8" key="1">
    <citation type="journal article" date="2019" name="Int. J. Syst. Evol. Microbiol.">
        <title>The Global Catalogue of Microorganisms (GCM) 10K type strain sequencing project: providing services to taxonomists for standard genome sequencing and annotation.</title>
        <authorList>
            <consortium name="The Broad Institute Genomics Platform"/>
            <consortium name="The Broad Institute Genome Sequencing Center for Infectious Disease"/>
            <person name="Wu L."/>
            <person name="Ma J."/>
        </authorList>
    </citation>
    <scope>NUCLEOTIDE SEQUENCE [LARGE SCALE GENOMIC DNA]</scope>
    <source>
        <strain evidence="8">JCM 17975</strain>
    </source>
</reference>
<dbReference type="SUPFAM" id="SSF88723">
    <property type="entry name" value="PIN domain-like"/>
    <property type="match status" value="1"/>
</dbReference>
<feature type="domain" description="PIN" evidence="5">
    <location>
        <begin position="4"/>
        <end position="117"/>
    </location>
</feature>
<organism evidence="7 8">
    <name type="scientific">Promicromonospora umidemergens</name>
    <dbReference type="NCBI Taxonomy" id="629679"/>
    <lineage>
        <taxon>Bacteria</taxon>
        <taxon>Bacillati</taxon>
        <taxon>Actinomycetota</taxon>
        <taxon>Actinomycetes</taxon>
        <taxon>Micrococcales</taxon>
        <taxon>Promicromonosporaceae</taxon>
        <taxon>Promicromonospora</taxon>
    </lineage>
</organism>
<dbReference type="Proteomes" id="UP001500843">
    <property type="component" value="Unassembled WGS sequence"/>
</dbReference>
<dbReference type="RefSeq" id="WP_253869527.1">
    <property type="nucleotide sequence ID" value="NZ_BAABHM010000012.1"/>
</dbReference>
<keyword evidence="3" id="KW-0378">Hydrolase</keyword>
<evidence type="ECO:0000259" key="6">
    <source>
        <dbReference type="Pfam" id="PF26343"/>
    </source>
</evidence>
<evidence type="ECO:0000256" key="1">
    <source>
        <dbReference type="ARBA" id="ARBA00022722"/>
    </source>
</evidence>
<evidence type="ECO:0000256" key="3">
    <source>
        <dbReference type="ARBA" id="ARBA00022801"/>
    </source>
</evidence>
<dbReference type="EMBL" id="BAABHM010000012">
    <property type="protein sequence ID" value="GAA4705360.1"/>
    <property type="molecule type" value="Genomic_DNA"/>
</dbReference>
<keyword evidence="1" id="KW-0540">Nuclease</keyword>
<evidence type="ECO:0000256" key="2">
    <source>
        <dbReference type="ARBA" id="ARBA00022723"/>
    </source>
</evidence>
<evidence type="ECO:0000256" key="4">
    <source>
        <dbReference type="ARBA" id="ARBA00022842"/>
    </source>
</evidence>
<sequence length="190" mass="20610">MFTALLDTSVLWPSLQRDFLLSMAAEGLYRPIWSQAILDELVRVEADKRVRRGAMPEQAEAAARRLIDQVGWAFDDSCISGWEPLEGTYGLPDPDDEHLVAAAVVGGAGVIVSDNVKDLPAKLLPDVITVVTAARFAADSVSIAPGTALRALEQISTRYTNPARSIDELLDLLSSRYGMQQAVAMVREVA</sequence>
<evidence type="ECO:0008006" key="9">
    <source>
        <dbReference type="Google" id="ProtNLM"/>
    </source>
</evidence>
<accession>A0ABP8XDI9</accession>
<evidence type="ECO:0000313" key="7">
    <source>
        <dbReference type="EMBL" id="GAA4705360.1"/>
    </source>
</evidence>
<comment type="caution">
    <text evidence="7">The sequence shown here is derived from an EMBL/GenBank/DDBJ whole genome shotgun (WGS) entry which is preliminary data.</text>
</comment>
<dbReference type="Pfam" id="PF26343">
    <property type="entry name" value="VapC50_C"/>
    <property type="match status" value="1"/>
</dbReference>
<dbReference type="InterPro" id="IPR002716">
    <property type="entry name" value="PIN_dom"/>
</dbReference>
<keyword evidence="8" id="KW-1185">Reference proteome</keyword>
<evidence type="ECO:0000313" key="8">
    <source>
        <dbReference type="Proteomes" id="UP001500843"/>
    </source>
</evidence>
<gene>
    <name evidence="7" type="ORF">GCM10023198_28940</name>
</gene>
<keyword evidence="4" id="KW-0460">Magnesium</keyword>
<keyword evidence="2" id="KW-0479">Metal-binding</keyword>